<evidence type="ECO:0000256" key="2">
    <source>
        <dbReference type="SAM" id="Phobius"/>
    </source>
</evidence>
<gene>
    <name evidence="3" type="ORF">NS359_00980</name>
</gene>
<dbReference type="STRING" id="465820.NS263_04515"/>
<keyword evidence="2" id="KW-1133">Transmembrane helix</keyword>
<feature type="transmembrane region" description="Helical" evidence="2">
    <location>
        <begin position="194"/>
        <end position="217"/>
    </location>
</feature>
<dbReference type="PATRIC" id="fig|465820.4.peg.2562"/>
<dbReference type="SUPFAM" id="SSF103473">
    <property type="entry name" value="MFS general substrate transporter"/>
    <property type="match status" value="1"/>
</dbReference>
<reference evidence="3 4" key="1">
    <citation type="journal article" date="2016" name="Front. Microbiol.">
        <title>Genomic Resource of Rice Seed Associated Bacteria.</title>
        <authorList>
            <person name="Midha S."/>
            <person name="Bansal K."/>
            <person name="Sharma S."/>
            <person name="Kumar N."/>
            <person name="Patil P.P."/>
            <person name="Chaudhry V."/>
            <person name="Patil P.B."/>
        </authorList>
    </citation>
    <scope>NUCLEOTIDE SEQUENCE [LARGE SCALE GENOMIC DNA]</scope>
    <source>
        <strain evidence="3 4">NS359</strain>
    </source>
</reference>
<keyword evidence="2" id="KW-0812">Transmembrane</keyword>
<dbReference type="Proteomes" id="UP000072763">
    <property type="component" value="Unassembled WGS sequence"/>
</dbReference>
<dbReference type="RefSeq" id="WP_058748624.1">
    <property type="nucleotide sequence ID" value="NZ_LDRC01000006.1"/>
</dbReference>
<feature type="transmembrane region" description="Helical" evidence="2">
    <location>
        <begin position="160"/>
        <end position="182"/>
    </location>
</feature>
<dbReference type="AlphaFoldDB" id="A0A147DUF7"/>
<comment type="caution">
    <text evidence="3">The sequence shown here is derived from an EMBL/GenBank/DDBJ whole genome shotgun (WGS) entry which is preliminary data.</text>
</comment>
<dbReference type="Pfam" id="PF19779">
    <property type="entry name" value="DUF6264"/>
    <property type="match status" value="1"/>
</dbReference>
<organism evidence="3 4">
    <name type="scientific">Curtobacterium oceanosedimentum</name>
    <dbReference type="NCBI Taxonomy" id="465820"/>
    <lineage>
        <taxon>Bacteria</taxon>
        <taxon>Bacillati</taxon>
        <taxon>Actinomycetota</taxon>
        <taxon>Actinomycetes</taxon>
        <taxon>Micrococcales</taxon>
        <taxon>Microbacteriaceae</taxon>
        <taxon>Curtobacterium</taxon>
    </lineage>
</organism>
<proteinExistence type="predicted"/>
<evidence type="ECO:0000256" key="1">
    <source>
        <dbReference type="SAM" id="MobiDB-lite"/>
    </source>
</evidence>
<keyword evidence="2" id="KW-0472">Membrane</keyword>
<dbReference type="InterPro" id="IPR046231">
    <property type="entry name" value="DUF6264"/>
</dbReference>
<dbReference type="InterPro" id="IPR036259">
    <property type="entry name" value="MFS_trans_sf"/>
</dbReference>
<feature type="compositionally biased region" description="Low complexity" evidence="1">
    <location>
        <begin position="91"/>
        <end position="108"/>
    </location>
</feature>
<feature type="compositionally biased region" description="Basic and acidic residues" evidence="1">
    <location>
        <begin position="49"/>
        <end position="86"/>
    </location>
</feature>
<evidence type="ECO:0000313" key="4">
    <source>
        <dbReference type="Proteomes" id="UP000072763"/>
    </source>
</evidence>
<dbReference type="EMBL" id="LDRC01000006">
    <property type="protein sequence ID" value="KTR54134.1"/>
    <property type="molecule type" value="Genomic_DNA"/>
</dbReference>
<protein>
    <submittedName>
        <fullName evidence="3">Uncharacterized protein</fullName>
    </submittedName>
</protein>
<dbReference type="OrthoDB" id="5125658at2"/>
<sequence length="232" mass="24662">MDETALGLEARPASASAATGRRDGRVHGTPAPEYGEYAPEGWVNPVLVEQERQAAEDRRRDEAQRQDAVTRRAPDPTRPGPDERAGRRTHGPGSPRGSSAAPTSASTSPYGASRLDFVLTVGLLFVGLWSVFGALSTGTVASVTREYVAGQFGEMSSPAALSSAAVVRVVILAVVFALVAWWSVRRLRARRWTFWVPLVGGVVASALGAVPMLVVVFQDPAVQETIRRVSGG</sequence>
<feature type="region of interest" description="Disordered" evidence="1">
    <location>
        <begin position="1"/>
        <end position="108"/>
    </location>
</feature>
<accession>A0A147DUF7</accession>
<feature type="transmembrane region" description="Helical" evidence="2">
    <location>
        <begin position="117"/>
        <end position="140"/>
    </location>
</feature>
<name>A0A147DUF7_9MICO</name>
<evidence type="ECO:0000313" key="3">
    <source>
        <dbReference type="EMBL" id="KTR54134.1"/>
    </source>
</evidence>